<reference evidence="3" key="1">
    <citation type="submission" date="2013-08" db="EMBL/GenBank/DDBJ databases">
        <authorList>
            <person name="Mendez C."/>
            <person name="Richter M."/>
            <person name="Ferrer M."/>
            <person name="Sanchez J."/>
        </authorList>
    </citation>
    <scope>NUCLEOTIDE SEQUENCE</scope>
</reference>
<feature type="non-terminal residue" evidence="3">
    <location>
        <position position="148"/>
    </location>
</feature>
<gene>
    <name evidence="3" type="ORF">B1A_01658</name>
</gene>
<organism evidence="3">
    <name type="scientific">mine drainage metagenome</name>
    <dbReference type="NCBI Taxonomy" id="410659"/>
    <lineage>
        <taxon>unclassified sequences</taxon>
        <taxon>metagenomes</taxon>
        <taxon>ecological metagenomes</taxon>
    </lineage>
</organism>
<evidence type="ECO:0000313" key="3">
    <source>
        <dbReference type="EMBL" id="EQD79568.1"/>
    </source>
</evidence>
<accession>T1CDN5</accession>
<comment type="caution">
    <text evidence="3">The sequence shown here is derived from an EMBL/GenBank/DDBJ whole genome shotgun (WGS) entry which is preliminary data.</text>
</comment>
<evidence type="ECO:0000259" key="2">
    <source>
        <dbReference type="Pfam" id="PF04116"/>
    </source>
</evidence>
<dbReference type="InterPro" id="IPR006694">
    <property type="entry name" value="Fatty_acid_hydroxylase"/>
</dbReference>
<keyword evidence="1" id="KW-0472">Membrane</keyword>
<dbReference type="Pfam" id="PF04116">
    <property type="entry name" value="FA_hydroxylase"/>
    <property type="match status" value="1"/>
</dbReference>
<sequence length="148" mass="16385">MDFAVLGGASIGLGVLLLCLSPPARVLETAACAALGLAGWSFMEYGVHRFVLHGVRPFSTWHAQHHRRPTARIYSPTFVSVASIAALIYLPTWIVLGTWPACAFTFGVTLGDFSYSVTHHAVHHWAAKGRWLGRRKHWHSLHHARPLD</sequence>
<dbReference type="GO" id="GO:0008610">
    <property type="term" value="P:lipid biosynthetic process"/>
    <property type="evidence" value="ECO:0007669"/>
    <property type="project" value="InterPro"/>
</dbReference>
<dbReference type="GO" id="GO:0005506">
    <property type="term" value="F:iron ion binding"/>
    <property type="evidence" value="ECO:0007669"/>
    <property type="project" value="InterPro"/>
</dbReference>
<reference evidence="3" key="2">
    <citation type="journal article" date="2014" name="ISME J.">
        <title>Microbial stratification in low pH oxic and suboxic macroscopic growths along an acid mine drainage.</title>
        <authorList>
            <person name="Mendez-Garcia C."/>
            <person name="Mesa V."/>
            <person name="Sprenger R.R."/>
            <person name="Richter M."/>
            <person name="Diez M.S."/>
            <person name="Solano J."/>
            <person name="Bargiela R."/>
            <person name="Golyshina O.V."/>
            <person name="Manteca A."/>
            <person name="Ramos J.L."/>
            <person name="Gallego J.R."/>
            <person name="Llorente I."/>
            <person name="Martins Dos Santos V.A."/>
            <person name="Jensen O.N."/>
            <person name="Pelaez A.I."/>
            <person name="Sanchez J."/>
            <person name="Ferrer M."/>
        </authorList>
    </citation>
    <scope>NUCLEOTIDE SEQUENCE</scope>
</reference>
<feature type="transmembrane region" description="Helical" evidence="1">
    <location>
        <begin position="73"/>
        <end position="96"/>
    </location>
</feature>
<keyword evidence="1" id="KW-1133">Transmembrane helix</keyword>
<dbReference type="AlphaFoldDB" id="T1CDN5"/>
<protein>
    <submittedName>
        <fullName evidence="3">Fatty acid hydroxylase</fullName>
    </submittedName>
</protein>
<proteinExistence type="predicted"/>
<keyword evidence="1" id="KW-0812">Transmembrane</keyword>
<dbReference type="EMBL" id="AUZX01001258">
    <property type="protein sequence ID" value="EQD79568.1"/>
    <property type="molecule type" value="Genomic_DNA"/>
</dbReference>
<evidence type="ECO:0000256" key="1">
    <source>
        <dbReference type="SAM" id="Phobius"/>
    </source>
</evidence>
<feature type="domain" description="Fatty acid hydroxylase" evidence="2">
    <location>
        <begin position="34"/>
        <end position="145"/>
    </location>
</feature>
<dbReference type="GO" id="GO:0016491">
    <property type="term" value="F:oxidoreductase activity"/>
    <property type="evidence" value="ECO:0007669"/>
    <property type="project" value="InterPro"/>
</dbReference>
<name>T1CDN5_9ZZZZ</name>